<evidence type="ECO:0000256" key="4">
    <source>
        <dbReference type="ARBA" id="ARBA00022692"/>
    </source>
</evidence>
<feature type="transmembrane region" description="Helical" evidence="7">
    <location>
        <begin position="409"/>
        <end position="428"/>
    </location>
</feature>
<feature type="transmembrane region" description="Helical" evidence="7">
    <location>
        <begin position="358"/>
        <end position="379"/>
    </location>
</feature>
<dbReference type="PANTHER" id="PTHR30252:SF4">
    <property type="entry name" value="CARBON STARVATION"/>
    <property type="match status" value="1"/>
</dbReference>
<protein>
    <submittedName>
        <fullName evidence="9">Carbon starvation protein CstA</fullName>
    </submittedName>
</protein>
<dbReference type="InterPro" id="IPR038377">
    <property type="entry name" value="Na/Glc_symporter_sf"/>
</dbReference>
<feature type="transmembrane region" description="Helical" evidence="7">
    <location>
        <begin position="385"/>
        <end position="402"/>
    </location>
</feature>
<dbReference type="InterPro" id="IPR003706">
    <property type="entry name" value="CstA_N"/>
</dbReference>
<comment type="similarity">
    <text evidence="2">Belongs to the peptide transporter carbon starvation (CstA) (TC 2.A.114) family.</text>
</comment>
<evidence type="ECO:0000313" key="10">
    <source>
        <dbReference type="Proteomes" id="UP001228504"/>
    </source>
</evidence>
<dbReference type="Proteomes" id="UP001228504">
    <property type="component" value="Unassembled WGS sequence"/>
</dbReference>
<feature type="transmembrane region" description="Helical" evidence="7">
    <location>
        <begin position="126"/>
        <end position="145"/>
    </location>
</feature>
<keyword evidence="3" id="KW-1003">Cell membrane</keyword>
<evidence type="ECO:0000256" key="1">
    <source>
        <dbReference type="ARBA" id="ARBA00004651"/>
    </source>
</evidence>
<feature type="transmembrane region" description="Helical" evidence="7">
    <location>
        <begin position="184"/>
        <end position="205"/>
    </location>
</feature>
<feature type="transmembrane region" description="Helical" evidence="7">
    <location>
        <begin position="263"/>
        <end position="286"/>
    </location>
</feature>
<keyword evidence="6 7" id="KW-0472">Membrane</keyword>
<name>A0ABT9UPP1_9FIRM</name>
<feature type="transmembrane region" description="Helical" evidence="7">
    <location>
        <begin position="225"/>
        <end position="243"/>
    </location>
</feature>
<dbReference type="InterPro" id="IPR051605">
    <property type="entry name" value="CstA"/>
</dbReference>
<accession>A0ABT9UPP1</accession>
<dbReference type="Pfam" id="PF02554">
    <property type="entry name" value="CstA"/>
    <property type="match status" value="3"/>
</dbReference>
<comment type="caution">
    <text evidence="9">The sequence shown here is derived from an EMBL/GenBank/DDBJ whole genome shotgun (WGS) entry which is preliminary data.</text>
</comment>
<evidence type="ECO:0000256" key="2">
    <source>
        <dbReference type="ARBA" id="ARBA00007755"/>
    </source>
</evidence>
<organism evidence="9 10">
    <name type="scientific">Eubacterium multiforme</name>
    <dbReference type="NCBI Taxonomy" id="83339"/>
    <lineage>
        <taxon>Bacteria</taxon>
        <taxon>Bacillati</taxon>
        <taxon>Bacillota</taxon>
        <taxon>Clostridia</taxon>
        <taxon>Eubacteriales</taxon>
        <taxon>Eubacteriaceae</taxon>
        <taxon>Eubacterium</taxon>
    </lineage>
</organism>
<evidence type="ECO:0000256" key="5">
    <source>
        <dbReference type="ARBA" id="ARBA00022989"/>
    </source>
</evidence>
<keyword evidence="10" id="KW-1185">Reference proteome</keyword>
<keyword evidence="5 7" id="KW-1133">Transmembrane helix</keyword>
<keyword evidence="4 7" id="KW-0812">Transmembrane</keyword>
<reference evidence="9 10" key="1">
    <citation type="submission" date="2023-07" db="EMBL/GenBank/DDBJ databases">
        <title>Genomic Encyclopedia of Type Strains, Phase IV (KMG-IV): sequencing the most valuable type-strain genomes for metagenomic binning, comparative biology and taxonomic classification.</title>
        <authorList>
            <person name="Goeker M."/>
        </authorList>
    </citation>
    <scope>NUCLEOTIDE SEQUENCE [LARGE SCALE GENOMIC DNA]</scope>
    <source>
        <strain evidence="9 10">DSM 20694</strain>
    </source>
</reference>
<dbReference type="RefSeq" id="WP_307482859.1">
    <property type="nucleotide sequence ID" value="NZ_JAUSUF010000001.1"/>
</dbReference>
<dbReference type="Gene3D" id="1.20.1730.10">
    <property type="entry name" value="Sodium/glucose cotransporter"/>
    <property type="match status" value="1"/>
</dbReference>
<feature type="transmembrane region" description="Helical" evidence="7">
    <location>
        <begin position="306"/>
        <end position="330"/>
    </location>
</feature>
<sequence>MISFLLSLVLLIVGYFTYGKFVDKVFGTSDSIKTPAETMEDGVDYVPMSWPRIFLIQFLNIAGLGPIFGAIAGALWGPVAFLWIVFGCIFGGAVHDYFTGVLSMRNKGASVADLVGKYLGEIPRKIMVVFSVVLLILVGVVFLTGPADLLKNLTGIDRDIFIVIIVIYYIAATVLPVDKVIGKIYPIFGLCLLIMAIGIGAGIVIEGYNIPEVQFANFHPDGTPIFPFLFITIACGAVSGFHATQSPIMARCVKKESEARRIFYGAMVAEGVIALVWAAAAMSFFGGTEGLKTALAHGGPSTVVNVISNTVMGKVGAVLAILGVVACPISSGDTAFRSARLTIADTIKMKQDKIGNRFKIAIPLFVVGIALTFIDFTIIWRYFAWSNQTLAMIMLWAASSYMARVKKNYWITAVPAVFMSAVTCAYILQAPEGFRIAAGISNTIGIVFAVALLIIFLKFVKKEDSEDNIEEVA</sequence>
<evidence type="ECO:0000256" key="3">
    <source>
        <dbReference type="ARBA" id="ARBA00022475"/>
    </source>
</evidence>
<dbReference type="EMBL" id="JAUSUF010000001">
    <property type="protein sequence ID" value="MDQ0148610.1"/>
    <property type="molecule type" value="Genomic_DNA"/>
</dbReference>
<feature type="domain" description="CstA N-terminal" evidence="8">
    <location>
        <begin position="152"/>
        <end position="282"/>
    </location>
</feature>
<proteinExistence type="inferred from homology"/>
<gene>
    <name evidence="9" type="ORF">J2S18_000527</name>
</gene>
<feature type="transmembrane region" description="Helical" evidence="7">
    <location>
        <begin position="160"/>
        <end position="177"/>
    </location>
</feature>
<evidence type="ECO:0000256" key="6">
    <source>
        <dbReference type="ARBA" id="ARBA00023136"/>
    </source>
</evidence>
<feature type="transmembrane region" description="Helical" evidence="7">
    <location>
        <begin position="67"/>
        <end position="94"/>
    </location>
</feature>
<evidence type="ECO:0000256" key="7">
    <source>
        <dbReference type="SAM" id="Phobius"/>
    </source>
</evidence>
<evidence type="ECO:0000259" key="8">
    <source>
        <dbReference type="Pfam" id="PF02554"/>
    </source>
</evidence>
<evidence type="ECO:0000313" key="9">
    <source>
        <dbReference type="EMBL" id="MDQ0148610.1"/>
    </source>
</evidence>
<feature type="transmembrane region" description="Helical" evidence="7">
    <location>
        <begin position="434"/>
        <end position="457"/>
    </location>
</feature>
<dbReference type="PANTHER" id="PTHR30252">
    <property type="entry name" value="INNER MEMBRANE PEPTIDE TRANSPORTER"/>
    <property type="match status" value="1"/>
</dbReference>
<feature type="domain" description="CstA N-terminal" evidence="8">
    <location>
        <begin position="4"/>
        <end position="143"/>
    </location>
</feature>
<feature type="domain" description="CstA N-terminal" evidence="8">
    <location>
        <begin position="290"/>
        <end position="424"/>
    </location>
</feature>
<comment type="subcellular location">
    <subcellularLocation>
        <location evidence="1">Cell membrane</location>
        <topology evidence="1">Multi-pass membrane protein</topology>
    </subcellularLocation>
</comment>